<dbReference type="Pfam" id="PF01202">
    <property type="entry name" value="SKI"/>
    <property type="match status" value="1"/>
</dbReference>
<proteinExistence type="predicted"/>
<accession>A0ABU4S1E9</accession>
<protein>
    <submittedName>
        <fullName evidence="1">Shikimate kinase</fullName>
    </submittedName>
</protein>
<keyword evidence="2" id="KW-1185">Reference proteome</keyword>
<keyword evidence="1" id="KW-0808">Transferase</keyword>
<dbReference type="GO" id="GO:0016301">
    <property type="term" value="F:kinase activity"/>
    <property type="evidence" value="ECO:0007669"/>
    <property type="project" value="UniProtKB-KW"/>
</dbReference>
<dbReference type="Gene3D" id="3.40.50.300">
    <property type="entry name" value="P-loop containing nucleotide triphosphate hydrolases"/>
    <property type="match status" value="1"/>
</dbReference>
<sequence>MRKINVIGTSGSGKSTFARALAQALDYPYIEMDALFWKPNWQESGDAEFFAKIRHATDADAWVLDGNYTRSQPIKWRDIDTIIWIDFGLLRTFYQALKRALSRIWTGQELWPNTGNRESLRLLFSRHSILLWTLRMYPINKKRYATLMNDPTLAQINFVRLTSTKQCQLFLTQLATRAKQSNWDT</sequence>
<evidence type="ECO:0000313" key="2">
    <source>
        <dbReference type="Proteomes" id="UP001273505"/>
    </source>
</evidence>
<reference evidence="1 2" key="1">
    <citation type="submission" date="2023-11" db="EMBL/GenBank/DDBJ databases">
        <title>Gilvimarinus fulvus sp. nov., isolated from the surface of Kelp.</title>
        <authorList>
            <person name="Sun Y.Y."/>
            <person name="Gong Y."/>
            <person name="Du Z.J."/>
        </authorList>
    </citation>
    <scope>NUCLEOTIDE SEQUENCE [LARGE SCALE GENOMIC DNA]</scope>
    <source>
        <strain evidence="1 2">SDUM040013</strain>
    </source>
</reference>
<gene>
    <name evidence="1" type="ORF">SCD92_16635</name>
</gene>
<name>A0ABU4S1E9_9GAMM</name>
<keyword evidence="1" id="KW-0418">Kinase</keyword>
<comment type="caution">
    <text evidence="1">The sequence shown here is derived from an EMBL/GenBank/DDBJ whole genome shotgun (WGS) entry which is preliminary data.</text>
</comment>
<dbReference type="RefSeq" id="WP_302720617.1">
    <property type="nucleotide sequence ID" value="NZ_JAULRU010000154.1"/>
</dbReference>
<dbReference type="Proteomes" id="UP001273505">
    <property type="component" value="Unassembled WGS sequence"/>
</dbReference>
<dbReference type="InterPro" id="IPR027417">
    <property type="entry name" value="P-loop_NTPase"/>
</dbReference>
<dbReference type="InterPro" id="IPR052922">
    <property type="entry name" value="Cytidylate_Kinase-2"/>
</dbReference>
<dbReference type="InterPro" id="IPR031322">
    <property type="entry name" value="Shikimate/glucono_kinase"/>
</dbReference>
<dbReference type="PANTHER" id="PTHR37816">
    <property type="entry name" value="YALI0E33011P"/>
    <property type="match status" value="1"/>
</dbReference>
<dbReference type="SUPFAM" id="SSF52540">
    <property type="entry name" value="P-loop containing nucleoside triphosphate hydrolases"/>
    <property type="match status" value="1"/>
</dbReference>
<dbReference type="EMBL" id="JAXAFO010000037">
    <property type="protein sequence ID" value="MDX6851005.1"/>
    <property type="molecule type" value="Genomic_DNA"/>
</dbReference>
<evidence type="ECO:0000313" key="1">
    <source>
        <dbReference type="EMBL" id="MDX6851005.1"/>
    </source>
</evidence>
<dbReference type="PANTHER" id="PTHR37816:SF1">
    <property type="entry name" value="TOXIN"/>
    <property type="match status" value="1"/>
</dbReference>
<organism evidence="1 2">
    <name type="scientific">Gilvimarinus gilvus</name>
    <dbReference type="NCBI Taxonomy" id="3058038"/>
    <lineage>
        <taxon>Bacteria</taxon>
        <taxon>Pseudomonadati</taxon>
        <taxon>Pseudomonadota</taxon>
        <taxon>Gammaproteobacteria</taxon>
        <taxon>Cellvibrionales</taxon>
        <taxon>Cellvibrionaceae</taxon>
        <taxon>Gilvimarinus</taxon>
    </lineage>
</organism>